<keyword evidence="2" id="KW-1185">Reference proteome</keyword>
<comment type="caution">
    <text evidence="1">The sequence shown here is derived from an EMBL/GenBank/DDBJ whole genome shotgun (WGS) entry which is preliminary data.</text>
</comment>
<dbReference type="Proteomes" id="UP000254258">
    <property type="component" value="Unassembled WGS sequence"/>
</dbReference>
<dbReference type="EMBL" id="QRBE01000005">
    <property type="protein sequence ID" value="RDS81557.1"/>
    <property type="molecule type" value="Genomic_DNA"/>
</dbReference>
<evidence type="ECO:0000313" key="1">
    <source>
        <dbReference type="EMBL" id="RDS81557.1"/>
    </source>
</evidence>
<reference evidence="1 2" key="1">
    <citation type="submission" date="2018-07" db="EMBL/GenBank/DDBJ databases">
        <title>Dyella monticola sp. nov. and Dyella psychrodurans sp. nov. isolated from monsoon evergreen broad-leaved forest soil of Dinghu Mountain, China.</title>
        <authorList>
            <person name="Gao Z."/>
            <person name="Qiu L."/>
        </authorList>
    </citation>
    <scope>NUCLEOTIDE SEQUENCE [LARGE SCALE GENOMIC DNA]</scope>
    <source>
        <strain evidence="1 2">4G-K06</strain>
    </source>
</reference>
<gene>
    <name evidence="1" type="ORF">DWU98_09980</name>
</gene>
<accession>A0A370WZY2</accession>
<dbReference type="AlphaFoldDB" id="A0A370WZY2"/>
<organism evidence="1 2">
    <name type="scientific">Dyella monticola</name>
    <dbReference type="NCBI Taxonomy" id="1927958"/>
    <lineage>
        <taxon>Bacteria</taxon>
        <taxon>Pseudomonadati</taxon>
        <taxon>Pseudomonadota</taxon>
        <taxon>Gammaproteobacteria</taxon>
        <taxon>Lysobacterales</taxon>
        <taxon>Rhodanobacteraceae</taxon>
        <taxon>Dyella</taxon>
    </lineage>
</organism>
<sequence length="65" mass="7243">MRKVGSHIQHLVKELHRTFRHGGEEFAASTHGLAMKNLCQLAEGSITPRANHKLALRGLFGIKKI</sequence>
<protein>
    <submittedName>
        <fullName evidence="1">Uncharacterized protein</fullName>
    </submittedName>
</protein>
<evidence type="ECO:0000313" key="2">
    <source>
        <dbReference type="Proteomes" id="UP000254258"/>
    </source>
</evidence>
<proteinExistence type="predicted"/>
<name>A0A370WZY2_9GAMM</name>